<evidence type="ECO:0000256" key="2">
    <source>
        <dbReference type="ARBA" id="ARBA00002790"/>
    </source>
</evidence>
<comment type="catalytic activity">
    <reaction evidence="10">
        <text>a 5,6-dihydrouridine in tRNA + NADP(+) = a uridine in tRNA + NADPH + H(+)</text>
        <dbReference type="Rhea" id="RHEA:23624"/>
        <dbReference type="Rhea" id="RHEA-COMP:13339"/>
        <dbReference type="Rhea" id="RHEA-COMP:13887"/>
        <dbReference type="ChEBI" id="CHEBI:15378"/>
        <dbReference type="ChEBI" id="CHEBI:57783"/>
        <dbReference type="ChEBI" id="CHEBI:58349"/>
        <dbReference type="ChEBI" id="CHEBI:65315"/>
        <dbReference type="ChEBI" id="CHEBI:74443"/>
    </reaction>
</comment>
<organism evidence="16 17">
    <name type="scientific">Candidatus Shapirobacteria bacterium CG11_big_fil_rev_8_21_14_0_20_40_12</name>
    <dbReference type="NCBI Taxonomy" id="1974889"/>
    <lineage>
        <taxon>Bacteria</taxon>
        <taxon>Candidatus Shapironibacteriota</taxon>
    </lineage>
</organism>
<feature type="binding site" evidence="14">
    <location>
        <position position="174"/>
    </location>
    <ligand>
        <name>FMN</name>
        <dbReference type="ChEBI" id="CHEBI:58210"/>
    </ligand>
</feature>
<comment type="similarity">
    <text evidence="12">Belongs to the dus family.</text>
</comment>
<protein>
    <recommendedName>
        <fullName evidence="12">tRNA-dihydrouridine synthase</fullName>
        <ecNumber evidence="12">1.3.1.-</ecNumber>
    </recommendedName>
</protein>
<dbReference type="AlphaFoldDB" id="A0A2H0KG66"/>
<dbReference type="Gene3D" id="1.10.1200.80">
    <property type="entry name" value="Putative flavin oxidoreducatase, domain 2"/>
    <property type="match status" value="1"/>
</dbReference>
<evidence type="ECO:0000256" key="6">
    <source>
        <dbReference type="ARBA" id="ARBA00022694"/>
    </source>
</evidence>
<evidence type="ECO:0000256" key="7">
    <source>
        <dbReference type="ARBA" id="ARBA00022857"/>
    </source>
</evidence>
<keyword evidence="5 12" id="KW-0288">FMN</keyword>
<dbReference type="InterPro" id="IPR024036">
    <property type="entry name" value="tRNA-dHydroUridine_Synthase_C"/>
</dbReference>
<keyword evidence="3" id="KW-0820">tRNA-binding</keyword>
<evidence type="ECO:0000313" key="17">
    <source>
        <dbReference type="Proteomes" id="UP000231371"/>
    </source>
</evidence>
<comment type="function">
    <text evidence="2 12">Catalyzes the synthesis of 5,6-dihydrouridine (D), a modified base found in the D-loop of most tRNAs, via the reduction of the C5-C6 double bond in target uridines.</text>
</comment>
<dbReference type="Pfam" id="PF01207">
    <property type="entry name" value="Dus"/>
    <property type="match status" value="1"/>
</dbReference>
<dbReference type="Gene3D" id="3.20.20.70">
    <property type="entry name" value="Aldolase class I"/>
    <property type="match status" value="1"/>
</dbReference>
<keyword evidence="4 12" id="KW-0285">Flavoprotein</keyword>
<keyword evidence="6 12" id="KW-0819">tRNA processing</keyword>
<dbReference type="InterPro" id="IPR018517">
    <property type="entry name" value="tRNA_hU_synthase_CS"/>
</dbReference>
<accession>A0A2H0KG66</accession>
<evidence type="ECO:0000256" key="4">
    <source>
        <dbReference type="ARBA" id="ARBA00022630"/>
    </source>
</evidence>
<sequence>MDNFWQKLKKPIIGLAPMDGVTDFPMRKIQSEVAKPDVLYTEFVSAEGFIRNPSAFEKTLYFEENQHPIVTQIFGYTPEAFYKTISQITKKNFDGIDLNMGCPTRSVLGKGGGGALIGNYKLAEKIILSSLKAINDAKKNISLSIKTRIGIKNNIISDWINFLSGFPLHEITVHGRLLKSGHSGDVDWEAIAEAAKILKEKNIICLGNGGNKSTIEAKEKCQKYNLDGVLIGQATLGNPWVFLENYSPTKEEILKTILKHAKYVEDFYEPKRFVTAYKHFGWYPKNFKNCKQLKIELMKTKNYEEVKKIVAKFGQF</sequence>
<evidence type="ECO:0000256" key="5">
    <source>
        <dbReference type="ARBA" id="ARBA00022643"/>
    </source>
</evidence>
<dbReference type="PIRSF" id="PIRSF006621">
    <property type="entry name" value="Dus"/>
    <property type="match status" value="1"/>
</dbReference>
<comment type="caution">
    <text evidence="16">The sequence shown here is derived from an EMBL/GenBank/DDBJ whole genome shotgun (WGS) entry which is preliminary data.</text>
</comment>
<evidence type="ECO:0000259" key="15">
    <source>
        <dbReference type="Pfam" id="PF01207"/>
    </source>
</evidence>
<dbReference type="Proteomes" id="UP000231371">
    <property type="component" value="Unassembled WGS sequence"/>
</dbReference>
<feature type="domain" description="DUS-like FMN-binding" evidence="15">
    <location>
        <begin position="15"/>
        <end position="308"/>
    </location>
</feature>
<evidence type="ECO:0000256" key="14">
    <source>
        <dbReference type="PIRSR" id="PIRSR006621-2"/>
    </source>
</evidence>
<evidence type="ECO:0000256" key="3">
    <source>
        <dbReference type="ARBA" id="ARBA00022555"/>
    </source>
</evidence>
<dbReference type="EMBL" id="PCVI01000024">
    <property type="protein sequence ID" value="PIQ70261.1"/>
    <property type="molecule type" value="Genomic_DNA"/>
</dbReference>
<dbReference type="PANTHER" id="PTHR11082:SF25">
    <property type="entry name" value="DUS-LIKE FMN-BINDING DOMAIN-CONTAINING PROTEIN"/>
    <property type="match status" value="1"/>
</dbReference>
<proteinExistence type="inferred from homology"/>
<evidence type="ECO:0000256" key="8">
    <source>
        <dbReference type="ARBA" id="ARBA00022884"/>
    </source>
</evidence>
<dbReference type="InterPro" id="IPR013785">
    <property type="entry name" value="Aldolase_TIM"/>
</dbReference>
<dbReference type="GO" id="GO:0000049">
    <property type="term" value="F:tRNA binding"/>
    <property type="evidence" value="ECO:0007669"/>
    <property type="project" value="UniProtKB-KW"/>
</dbReference>
<keyword evidence="14" id="KW-0547">Nucleotide-binding</keyword>
<feature type="binding site" evidence="14">
    <location>
        <position position="146"/>
    </location>
    <ligand>
        <name>FMN</name>
        <dbReference type="ChEBI" id="CHEBI:58210"/>
    </ligand>
</feature>
<dbReference type="InterPro" id="IPR001269">
    <property type="entry name" value="DUS_fam"/>
</dbReference>
<keyword evidence="9 12" id="KW-0560">Oxidoreductase</keyword>
<dbReference type="CDD" id="cd02801">
    <property type="entry name" value="DUS_like_FMN"/>
    <property type="match status" value="1"/>
</dbReference>
<dbReference type="PANTHER" id="PTHR11082">
    <property type="entry name" value="TRNA-DIHYDROURIDINE SYNTHASE"/>
    <property type="match status" value="1"/>
</dbReference>
<dbReference type="GO" id="GO:0050660">
    <property type="term" value="F:flavin adenine dinucleotide binding"/>
    <property type="evidence" value="ECO:0007669"/>
    <property type="project" value="InterPro"/>
</dbReference>
<dbReference type="GO" id="GO:0017150">
    <property type="term" value="F:tRNA dihydrouridine synthase activity"/>
    <property type="evidence" value="ECO:0007669"/>
    <property type="project" value="InterPro"/>
</dbReference>
<evidence type="ECO:0000256" key="10">
    <source>
        <dbReference type="ARBA" id="ARBA00048205"/>
    </source>
</evidence>
<dbReference type="SUPFAM" id="SSF51395">
    <property type="entry name" value="FMN-linked oxidoreductases"/>
    <property type="match status" value="1"/>
</dbReference>
<evidence type="ECO:0000256" key="9">
    <source>
        <dbReference type="ARBA" id="ARBA00023002"/>
    </source>
</evidence>
<evidence type="ECO:0000256" key="13">
    <source>
        <dbReference type="PIRSR" id="PIRSR006621-1"/>
    </source>
</evidence>
<keyword evidence="8" id="KW-0694">RNA-binding</keyword>
<keyword evidence="7" id="KW-0521">NADP</keyword>
<comment type="cofactor">
    <cofactor evidence="1 12 14">
        <name>FMN</name>
        <dbReference type="ChEBI" id="CHEBI:58210"/>
    </cofactor>
</comment>
<feature type="active site" description="Proton donor" evidence="13">
    <location>
        <position position="102"/>
    </location>
</feature>
<gene>
    <name evidence="16" type="ORF">COV89_01455</name>
</gene>
<dbReference type="PROSITE" id="PS01136">
    <property type="entry name" value="UPF0034"/>
    <property type="match status" value="1"/>
</dbReference>
<comment type="catalytic activity">
    <reaction evidence="11">
        <text>a 5,6-dihydrouridine in tRNA + NAD(+) = a uridine in tRNA + NADH + H(+)</text>
        <dbReference type="Rhea" id="RHEA:54452"/>
        <dbReference type="Rhea" id="RHEA-COMP:13339"/>
        <dbReference type="Rhea" id="RHEA-COMP:13887"/>
        <dbReference type="ChEBI" id="CHEBI:15378"/>
        <dbReference type="ChEBI" id="CHEBI:57540"/>
        <dbReference type="ChEBI" id="CHEBI:57945"/>
        <dbReference type="ChEBI" id="CHEBI:65315"/>
        <dbReference type="ChEBI" id="CHEBI:74443"/>
    </reaction>
</comment>
<evidence type="ECO:0000313" key="16">
    <source>
        <dbReference type="EMBL" id="PIQ70261.1"/>
    </source>
</evidence>
<evidence type="ECO:0000256" key="1">
    <source>
        <dbReference type="ARBA" id="ARBA00001917"/>
    </source>
</evidence>
<evidence type="ECO:0000256" key="12">
    <source>
        <dbReference type="PIRNR" id="PIRNR006621"/>
    </source>
</evidence>
<feature type="binding site" evidence="14">
    <location>
        <position position="72"/>
    </location>
    <ligand>
        <name>FMN</name>
        <dbReference type="ChEBI" id="CHEBI:58210"/>
    </ligand>
</feature>
<evidence type="ECO:0000256" key="11">
    <source>
        <dbReference type="ARBA" id="ARBA00048802"/>
    </source>
</evidence>
<name>A0A2H0KG66_9BACT</name>
<dbReference type="EC" id="1.3.1.-" evidence="12"/>
<reference evidence="16 17" key="1">
    <citation type="submission" date="2017-09" db="EMBL/GenBank/DDBJ databases">
        <title>Depth-based differentiation of microbial function through sediment-hosted aquifers and enrichment of novel symbionts in the deep terrestrial subsurface.</title>
        <authorList>
            <person name="Probst A.J."/>
            <person name="Ladd B."/>
            <person name="Jarett J.K."/>
            <person name="Geller-Mcgrath D.E."/>
            <person name="Sieber C.M."/>
            <person name="Emerson J.B."/>
            <person name="Anantharaman K."/>
            <person name="Thomas B.C."/>
            <person name="Malmstrom R."/>
            <person name="Stieglmeier M."/>
            <person name="Klingl A."/>
            <person name="Woyke T."/>
            <person name="Ryan C.M."/>
            <person name="Banfield J.F."/>
        </authorList>
    </citation>
    <scope>NUCLEOTIDE SEQUENCE [LARGE SCALE GENOMIC DNA]</scope>
    <source>
        <strain evidence="16">CG11_big_fil_rev_8_21_14_0_20_40_12</strain>
    </source>
</reference>
<feature type="binding site" evidence="14">
    <location>
        <begin position="208"/>
        <end position="210"/>
    </location>
    <ligand>
        <name>FMN</name>
        <dbReference type="ChEBI" id="CHEBI:58210"/>
    </ligand>
</feature>
<dbReference type="InterPro" id="IPR035587">
    <property type="entry name" value="DUS-like_FMN-bd"/>
</dbReference>